<dbReference type="PANTHER" id="PTHR30213">
    <property type="entry name" value="INNER MEMBRANE PROTEIN YHJD"/>
    <property type="match status" value="1"/>
</dbReference>
<reference evidence="7 8" key="1">
    <citation type="submission" date="2024-03" db="EMBL/GenBank/DDBJ databases">
        <title>Mouse gut bacterial collection (mGBC) of GemPharmatech.</title>
        <authorList>
            <person name="He Y."/>
            <person name="Dong L."/>
            <person name="Wu D."/>
            <person name="Gao X."/>
            <person name="Lin Z."/>
        </authorList>
    </citation>
    <scope>NUCLEOTIDE SEQUENCE [LARGE SCALE GENOMIC DNA]</scope>
    <source>
        <strain evidence="7 8">15-30</strain>
    </source>
</reference>
<keyword evidence="4 6" id="KW-1133">Transmembrane helix</keyword>
<feature type="transmembrane region" description="Helical" evidence="6">
    <location>
        <begin position="212"/>
        <end position="235"/>
    </location>
</feature>
<accession>A0ABV4DR95</accession>
<proteinExistence type="predicted"/>
<dbReference type="NCBIfam" id="TIGR00765">
    <property type="entry name" value="yihY_not_rbn"/>
    <property type="match status" value="1"/>
</dbReference>
<feature type="transmembrane region" description="Helical" evidence="6">
    <location>
        <begin position="183"/>
        <end position="203"/>
    </location>
</feature>
<keyword evidence="8" id="KW-1185">Reference proteome</keyword>
<dbReference type="InterPro" id="IPR017039">
    <property type="entry name" value="Virul_fac_BrkB"/>
</dbReference>
<evidence type="ECO:0000256" key="2">
    <source>
        <dbReference type="ARBA" id="ARBA00022475"/>
    </source>
</evidence>
<feature type="transmembrane region" description="Helical" evidence="6">
    <location>
        <begin position="35"/>
        <end position="57"/>
    </location>
</feature>
<sequence>MKLDLATTKKRLACFRELFQKNFKRANVSSTAIVISYYTLVTIFPMIIFIGNILPLLRLEVDAVLPYLETAMPKSIYATLEPLIVKFLQTGASGSVASISGLVTLWATSRGINALKQAFNQAYDVGNDQGVITQRLLSFLIMIFIGVMLIILFVIYSFGQLVLEHLTPLFELPTDWLTTFSQLKWPTTVLGLFLIFIILYFLVPNAKVHLKYIWPGAVVATLGWMMLTQVFSIYVRYFARSFLSYGTIGTFIVLLLWLNYSAYVIMVGVVINASLEELRGGKVKAKGALDHFTDNAVKKQVKRVFKKK</sequence>
<evidence type="ECO:0000313" key="7">
    <source>
        <dbReference type="EMBL" id="MEY8662988.1"/>
    </source>
</evidence>
<dbReference type="Pfam" id="PF03631">
    <property type="entry name" value="Virul_fac_BrkB"/>
    <property type="match status" value="1"/>
</dbReference>
<evidence type="ECO:0000256" key="1">
    <source>
        <dbReference type="ARBA" id="ARBA00004651"/>
    </source>
</evidence>
<comment type="caution">
    <text evidence="7">The sequence shown here is derived from an EMBL/GenBank/DDBJ whole genome shotgun (WGS) entry which is preliminary data.</text>
</comment>
<dbReference type="PIRSF" id="PIRSF035875">
    <property type="entry name" value="RNase_BN"/>
    <property type="match status" value="1"/>
</dbReference>
<evidence type="ECO:0000256" key="3">
    <source>
        <dbReference type="ARBA" id="ARBA00022692"/>
    </source>
</evidence>
<protein>
    <submittedName>
        <fullName evidence="7">YihY/virulence factor BrkB family protein</fullName>
    </submittedName>
</protein>
<keyword evidence="5 6" id="KW-0472">Membrane</keyword>
<feature type="transmembrane region" description="Helical" evidence="6">
    <location>
        <begin position="139"/>
        <end position="163"/>
    </location>
</feature>
<dbReference type="Proteomes" id="UP001565236">
    <property type="component" value="Unassembled WGS sequence"/>
</dbReference>
<name>A0ABV4DR95_9LACO</name>
<evidence type="ECO:0000313" key="8">
    <source>
        <dbReference type="Proteomes" id="UP001565236"/>
    </source>
</evidence>
<feature type="transmembrane region" description="Helical" evidence="6">
    <location>
        <begin position="247"/>
        <end position="275"/>
    </location>
</feature>
<gene>
    <name evidence="7" type="ORF">AALT52_08810</name>
</gene>
<evidence type="ECO:0000256" key="4">
    <source>
        <dbReference type="ARBA" id="ARBA00022989"/>
    </source>
</evidence>
<keyword evidence="2" id="KW-1003">Cell membrane</keyword>
<dbReference type="RefSeq" id="WP_369942950.1">
    <property type="nucleotide sequence ID" value="NZ_JBCLUF010000037.1"/>
</dbReference>
<evidence type="ECO:0000256" key="5">
    <source>
        <dbReference type="ARBA" id="ARBA00023136"/>
    </source>
</evidence>
<comment type="subcellular location">
    <subcellularLocation>
        <location evidence="1">Cell membrane</location>
        <topology evidence="1">Multi-pass membrane protein</topology>
    </subcellularLocation>
</comment>
<dbReference type="PANTHER" id="PTHR30213:SF0">
    <property type="entry name" value="UPF0761 MEMBRANE PROTEIN YIHY"/>
    <property type="match status" value="1"/>
</dbReference>
<keyword evidence="3 6" id="KW-0812">Transmembrane</keyword>
<organism evidence="7 8">
    <name type="scientific">Ligilactobacillus faecis</name>
    <dbReference type="NCBI Taxonomy" id="762833"/>
    <lineage>
        <taxon>Bacteria</taxon>
        <taxon>Bacillati</taxon>
        <taxon>Bacillota</taxon>
        <taxon>Bacilli</taxon>
        <taxon>Lactobacillales</taxon>
        <taxon>Lactobacillaceae</taxon>
        <taxon>Ligilactobacillus</taxon>
    </lineage>
</organism>
<evidence type="ECO:0000256" key="6">
    <source>
        <dbReference type="SAM" id="Phobius"/>
    </source>
</evidence>
<dbReference type="EMBL" id="JBCLUF010000037">
    <property type="protein sequence ID" value="MEY8662988.1"/>
    <property type="molecule type" value="Genomic_DNA"/>
</dbReference>